<gene>
    <name evidence="2" type="ORF">SAMN05192543_103313</name>
</gene>
<evidence type="ECO:0000256" key="1">
    <source>
        <dbReference type="SAM" id="SignalP"/>
    </source>
</evidence>
<evidence type="ECO:0000313" key="2">
    <source>
        <dbReference type="EMBL" id="SFI48674.1"/>
    </source>
</evidence>
<organism evidence="2 3">
    <name type="scientific">Paraburkholderia megapolitana</name>
    <dbReference type="NCBI Taxonomy" id="420953"/>
    <lineage>
        <taxon>Bacteria</taxon>
        <taxon>Pseudomonadati</taxon>
        <taxon>Pseudomonadota</taxon>
        <taxon>Betaproteobacteria</taxon>
        <taxon>Burkholderiales</taxon>
        <taxon>Burkholderiaceae</taxon>
        <taxon>Paraburkholderia</taxon>
    </lineage>
</organism>
<evidence type="ECO:0008006" key="4">
    <source>
        <dbReference type="Google" id="ProtNLM"/>
    </source>
</evidence>
<keyword evidence="3" id="KW-1185">Reference proteome</keyword>
<dbReference type="STRING" id="420953.SAMN05192543_103313"/>
<keyword evidence="1" id="KW-0732">Signal</keyword>
<name>A0A1I3IL26_9BURK</name>
<protein>
    <recommendedName>
        <fullName evidence="4">CopL family metal-binding regulatory protein</fullName>
    </recommendedName>
</protein>
<dbReference type="EMBL" id="FOQU01000003">
    <property type="protein sequence ID" value="SFI48674.1"/>
    <property type="molecule type" value="Genomic_DNA"/>
</dbReference>
<reference evidence="2 3" key="1">
    <citation type="submission" date="2016-10" db="EMBL/GenBank/DDBJ databases">
        <authorList>
            <person name="de Groot N.N."/>
        </authorList>
    </citation>
    <scope>NUCLEOTIDE SEQUENCE [LARGE SCALE GENOMIC DNA]</scope>
    <source>
        <strain evidence="2 3">LMG 23650</strain>
    </source>
</reference>
<sequence length="127" mass="13404">MIPAHLCLRPRMSLSSRVLIVLCAVLLFMQGASAHMSIAGDDHVVAHRIAGIEHSQVVAGEAAHCAGMHCTHGHGQCCTTMCGAHCGALFAALRFEPWTPTATLPLPLADPHRVGVSYAPLLRPPIA</sequence>
<evidence type="ECO:0000313" key="3">
    <source>
        <dbReference type="Proteomes" id="UP000199548"/>
    </source>
</evidence>
<feature type="signal peptide" evidence="1">
    <location>
        <begin position="1"/>
        <end position="34"/>
    </location>
</feature>
<accession>A0A1I3IL26</accession>
<feature type="chain" id="PRO_5011624225" description="CopL family metal-binding regulatory protein" evidence="1">
    <location>
        <begin position="35"/>
        <end position="127"/>
    </location>
</feature>
<dbReference type="Proteomes" id="UP000199548">
    <property type="component" value="Unassembled WGS sequence"/>
</dbReference>
<dbReference type="AlphaFoldDB" id="A0A1I3IL26"/>
<proteinExistence type="predicted"/>